<comment type="caution">
    <text evidence="9">The sequence shown here is derived from an EMBL/GenBank/DDBJ whole genome shotgun (WGS) entry which is preliminary data.</text>
</comment>
<evidence type="ECO:0000256" key="4">
    <source>
        <dbReference type="ARBA" id="ARBA00022676"/>
    </source>
</evidence>
<dbReference type="Proteomes" id="UP001283361">
    <property type="component" value="Unassembled WGS sequence"/>
</dbReference>
<evidence type="ECO:0000256" key="1">
    <source>
        <dbReference type="ARBA" id="ARBA00004323"/>
    </source>
</evidence>
<evidence type="ECO:0000259" key="8">
    <source>
        <dbReference type="Pfam" id="PF00852"/>
    </source>
</evidence>
<keyword evidence="5 7" id="KW-0808">Transferase</keyword>
<feature type="non-terminal residue" evidence="9">
    <location>
        <position position="1"/>
    </location>
</feature>
<keyword evidence="7" id="KW-0472">Membrane</keyword>
<evidence type="ECO:0000313" key="10">
    <source>
        <dbReference type="Proteomes" id="UP001283361"/>
    </source>
</evidence>
<dbReference type="SUPFAM" id="SSF53756">
    <property type="entry name" value="UDP-Glycosyltransferase/glycogen phosphorylase"/>
    <property type="match status" value="1"/>
</dbReference>
<comment type="similarity">
    <text evidence="3 7">Belongs to the glycosyltransferase 10 family.</text>
</comment>
<dbReference type="PANTHER" id="PTHR48438">
    <property type="entry name" value="ALPHA-(1,3)-FUCOSYLTRANSFERASE C-RELATED"/>
    <property type="match status" value="1"/>
</dbReference>
<dbReference type="AlphaFoldDB" id="A0AAE0ZWJ1"/>
<dbReference type="GO" id="GO:0032580">
    <property type="term" value="C:Golgi cisterna membrane"/>
    <property type="evidence" value="ECO:0007669"/>
    <property type="project" value="UniProtKB-SubCell"/>
</dbReference>
<keyword evidence="6 7" id="KW-0333">Golgi apparatus</keyword>
<dbReference type="EC" id="2.4.1.-" evidence="7"/>
<reference evidence="9" key="1">
    <citation type="journal article" date="2023" name="G3 (Bethesda)">
        <title>A reference genome for the long-term kleptoplast-retaining sea slug Elysia crispata morphotype clarki.</title>
        <authorList>
            <person name="Eastman K.E."/>
            <person name="Pendleton A.L."/>
            <person name="Shaikh M.A."/>
            <person name="Suttiyut T."/>
            <person name="Ogas R."/>
            <person name="Tomko P."/>
            <person name="Gavelis G."/>
            <person name="Widhalm J.R."/>
            <person name="Wisecaver J.H."/>
        </authorList>
    </citation>
    <scope>NUCLEOTIDE SEQUENCE</scope>
    <source>
        <strain evidence="9">ECLA1</strain>
    </source>
</reference>
<keyword evidence="7" id="KW-0812">Transmembrane</keyword>
<proteinExistence type="inferred from homology"/>
<dbReference type="Gene3D" id="3.40.50.11660">
    <property type="entry name" value="Glycosyl transferase family 10, C-terminal domain"/>
    <property type="match status" value="1"/>
</dbReference>
<dbReference type="InterPro" id="IPR038577">
    <property type="entry name" value="GT10-like_C_sf"/>
</dbReference>
<dbReference type="PANTHER" id="PTHR48438:SF1">
    <property type="entry name" value="ALPHA-(1,3)-FUCOSYLTRANSFERASE C-RELATED"/>
    <property type="match status" value="1"/>
</dbReference>
<sequence length="166" mass="19097">KYIDVDIYGACGRHQCPKSQKAVCEEKINTSYRFYLSFENSLCRDYVSEKFFRVFAKGLRVVPVVRGGTDYEKFFPKGTFINAADFPNATQLALYLKKLSENPVAYAKILKEKDKLVSHENNILMDWCDLCDKVHVDTKTKIIPDIKAWSHYEGVCSVPTDSNEDY</sequence>
<keyword evidence="4 7" id="KW-0328">Glycosyltransferase</keyword>
<accession>A0AAE0ZWJ1</accession>
<dbReference type="GO" id="GO:0008417">
    <property type="term" value="F:fucosyltransferase activity"/>
    <property type="evidence" value="ECO:0007669"/>
    <property type="project" value="InterPro"/>
</dbReference>
<dbReference type="Pfam" id="PF00852">
    <property type="entry name" value="Glyco_transf_10"/>
    <property type="match status" value="1"/>
</dbReference>
<dbReference type="EMBL" id="JAWDGP010003240">
    <property type="protein sequence ID" value="KAK3776201.1"/>
    <property type="molecule type" value="Genomic_DNA"/>
</dbReference>
<evidence type="ECO:0000256" key="7">
    <source>
        <dbReference type="RuleBase" id="RU003832"/>
    </source>
</evidence>
<dbReference type="GO" id="GO:0000139">
    <property type="term" value="C:Golgi membrane"/>
    <property type="evidence" value="ECO:0007669"/>
    <property type="project" value="UniProtKB-SubCell"/>
</dbReference>
<organism evidence="9 10">
    <name type="scientific">Elysia crispata</name>
    <name type="common">lettuce slug</name>
    <dbReference type="NCBI Taxonomy" id="231223"/>
    <lineage>
        <taxon>Eukaryota</taxon>
        <taxon>Metazoa</taxon>
        <taxon>Spiralia</taxon>
        <taxon>Lophotrochozoa</taxon>
        <taxon>Mollusca</taxon>
        <taxon>Gastropoda</taxon>
        <taxon>Heterobranchia</taxon>
        <taxon>Euthyneura</taxon>
        <taxon>Panpulmonata</taxon>
        <taxon>Sacoglossa</taxon>
        <taxon>Placobranchoidea</taxon>
        <taxon>Plakobranchidae</taxon>
        <taxon>Elysia</taxon>
    </lineage>
</organism>
<comment type="pathway">
    <text evidence="2">Protein modification; protein glycosylation.</text>
</comment>
<dbReference type="InterPro" id="IPR001503">
    <property type="entry name" value="Glyco_trans_10"/>
</dbReference>
<evidence type="ECO:0000256" key="2">
    <source>
        <dbReference type="ARBA" id="ARBA00004922"/>
    </source>
</evidence>
<evidence type="ECO:0000256" key="3">
    <source>
        <dbReference type="ARBA" id="ARBA00008919"/>
    </source>
</evidence>
<dbReference type="InterPro" id="IPR055270">
    <property type="entry name" value="Glyco_tran_10_C"/>
</dbReference>
<evidence type="ECO:0000313" key="9">
    <source>
        <dbReference type="EMBL" id="KAK3776201.1"/>
    </source>
</evidence>
<protein>
    <recommendedName>
        <fullName evidence="7">Fucosyltransferase</fullName>
        <ecNumber evidence="7">2.4.1.-</ecNumber>
    </recommendedName>
</protein>
<evidence type="ECO:0000256" key="5">
    <source>
        <dbReference type="ARBA" id="ARBA00022679"/>
    </source>
</evidence>
<comment type="subcellular location">
    <subcellularLocation>
        <location evidence="1">Golgi apparatus membrane</location>
        <topology evidence="1">Single-pass type II membrane protein</topology>
    </subcellularLocation>
    <subcellularLocation>
        <location evidence="7">Golgi apparatus</location>
        <location evidence="7">Golgi stack membrane</location>
        <topology evidence="7">Single-pass type II membrane protein</topology>
    </subcellularLocation>
</comment>
<keyword evidence="10" id="KW-1185">Reference proteome</keyword>
<gene>
    <name evidence="9" type="ORF">RRG08_008691</name>
</gene>
<evidence type="ECO:0000256" key="6">
    <source>
        <dbReference type="ARBA" id="ARBA00023034"/>
    </source>
</evidence>
<feature type="domain" description="Fucosyltransferase C-terminal" evidence="8">
    <location>
        <begin position="1"/>
        <end position="149"/>
    </location>
</feature>
<name>A0AAE0ZWJ1_9GAST</name>